<dbReference type="NCBIfam" id="NF008113">
    <property type="entry name" value="PRK10860.1"/>
    <property type="match status" value="1"/>
</dbReference>
<dbReference type="FunFam" id="3.40.140.10:FF:000005">
    <property type="entry name" value="tRNA-specific adenosine deaminase"/>
    <property type="match status" value="1"/>
</dbReference>
<evidence type="ECO:0000313" key="11">
    <source>
        <dbReference type="Proteomes" id="UP000319771"/>
    </source>
</evidence>
<feature type="domain" description="CMP/dCMP-type deaminase" evidence="9">
    <location>
        <begin position="7"/>
        <end position="117"/>
    </location>
</feature>
<reference evidence="10 11" key="1">
    <citation type="journal article" date="2019" name="Nat. Microbiol.">
        <title>Mediterranean grassland soil C-N compound turnover is dependent on rainfall and depth, and is mediated by genomically divergent microorganisms.</title>
        <authorList>
            <person name="Diamond S."/>
            <person name="Andeer P.F."/>
            <person name="Li Z."/>
            <person name="Crits-Christoph A."/>
            <person name="Burstein D."/>
            <person name="Anantharaman K."/>
            <person name="Lane K.R."/>
            <person name="Thomas B.C."/>
            <person name="Pan C."/>
            <person name="Northen T.R."/>
            <person name="Banfield J.F."/>
        </authorList>
    </citation>
    <scope>NUCLEOTIDE SEQUENCE [LARGE SCALE GENOMIC DNA]</scope>
    <source>
        <strain evidence="10">WS_11</strain>
    </source>
</reference>
<dbReference type="InterPro" id="IPR002125">
    <property type="entry name" value="CMP_dCMP_dom"/>
</dbReference>
<dbReference type="SUPFAM" id="SSF53927">
    <property type="entry name" value="Cytidine deaminase-like"/>
    <property type="match status" value="1"/>
</dbReference>
<dbReference type="GO" id="GO:0052717">
    <property type="term" value="F:tRNA-specific adenosine-34 deaminase activity"/>
    <property type="evidence" value="ECO:0007669"/>
    <property type="project" value="UniProtKB-UniRule"/>
</dbReference>
<evidence type="ECO:0000313" key="10">
    <source>
        <dbReference type="EMBL" id="TMQ69733.1"/>
    </source>
</evidence>
<evidence type="ECO:0000259" key="9">
    <source>
        <dbReference type="PROSITE" id="PS51747"/>
    </source>
</evidence>
<dbReference type="EMBL" id="VBPB01000286">
    <property type="protein sequence ID" value="TMQ69733.1"/>
    <property type="molecule type" value="Genomic_DNA"/>
</dbReference>
<evidence type="ECO:0000256" key="8">
    <source>
        <dbReference type="HAMAP-Rule" id="MF_00972"/>
    </source>
</evidence>
<feature type="binding site" evidence="8">
    <location>
        <position position="88"/>
    </location>
    <ligand>
        <name>Zn(2+)</name>
        <dbReference type="ChEBI" id="CHEBI:29105"/>
        <note>catalytic</note>
    </ligand>
</feature>
<dbReference type="Gene3D" id="3.40.140.10">
    <property type="entry name" value="Cytidine Deaminase, domain 2"/>
    <property type="match status" value="1"/>
</dbReference>
<dbReference type="Proteomes" id="UP000319771">
    <property type="component" value="Unassembled WGS sequence"/>
</dbReference>
<dbReference type="HAMAP" id="MF_00972">
    <property type="entry name" value="tRNA_aden_deaminase"/>
    <property type="match status" value="1"/>
</dbReference>
<organism evidence="10 11">
    <name type="scientific">Eiseniibacteriota bacterium</name>
    <dbReference type="NCBI Taxonomy" id="2212470"/>
    <lineage>
        <taxon>Bacteria</taxon>
        <taxon>Candidatus Eiseniibacteriota</taxon>
    </lineage>
</organism>
<evidence type="ECO:0000256" key="3">
    <source>
        <dbReference type="ARBA" id="ARBA00022694"/>
    </source>
</evidence>
<comment type="cofactor">
    <cofactor evidence="8">
        <name>Zn(2+)</name>
        <dbReference type="ChEBI" id="CHEBI:29105"/>
    </cofactor>
    <text evidence="8">Binds 1 zinc ion per subunit.</text>
</comment>
<dbReference type="PANTHER" id="PTHR11079:SF202">
    <property type="entry name" value="TRNA-SPECIFIC ADENOSINE DEAMINASE"/>
    <property type="match status" value="1"/>
</dbReference>
<dbReference type="Pfam" id="PF14437">
    <property type="entry name" value="MafB19-deam"/>
    <property type="match status" value="1"/>
</dbReference>
<dbReference type="InterPro" id="IPR028883">
    <property type="entry name" value="tRNA_aden_deaminase"/>
</dbReference>
<protein>
    <recommendedName>
        <fullName evidence="8">tRNA-specific adenosine deaminase</fullName>
        <ecNumber evidence="8">3.5.4.33</ecNumber>
    </recommendedName>
</protein>
<dbReference type="CDD" id="cd01285">
    <property type="entry name" value="nucleoside_deaminase"/>
    <property type="match status" value="1"/>
</dbReference>
<evidence type="ECO:0000256" key="5">
    <source>
        <dbReference type="ARBA" id="ARBA00022801"/>
    </source>
</evidence>
<feature type="active site" description="Proton donor" evidence="8">
    <location>
        <position position="60"/>
    </location>
</feature>
<keyword evidence="4 8" id="KW-0479">Metal-binding</keyword>
<evidence type="ECO:0000256" key="4">
    <source>
        <dbReference type="ARBA" id="ARBA00022723"/>
    </source>
</evidence>
<dbReference type="PROSITE" id="PS00903">
    <property type="entry name" value="CYT_DCMP_DEAMINASES_1"/>
    <property type="match status" value="1"/>
</dbReference>
<dbReference type="PROSITE" id="PS51747">
    <property type="entry name" value="CYT_DCMP_DEAMINASES_2"/>
    <property type="match status" value="1"/>
</dbReference>
<dbReference type="InterPro" id="IPR016192">
    <property type="entry name" value="APOBEC/CMP_deaminase_Zn-bd"/>
</dbReference>
<name>A0A538U1J5_UNCEI</name>
<comment type="function">
    <text evidence="8">Catalyzes the deamination of adenosine to inosine at the wobble position 34 of tRNA(Arg2).</text>
</comment>
<comment type="catalytic activity">
    <reaction evidence="7 8">
        <text>adenosine(34) in tRNA + H2O + H(+) = inosine(34) in tRNA + NH4(+)</text>
        <dbReference type="Rhea" id="RHEA:43168"/>
        <dbReference type="Rhea" id="RHEA-COMP:10373"/>
        <dbReference type="Rhea" id="RHEA-COMP:10374"/>
        <dbReference type="ChEBI" id="CHEBI:15377"/>
        <dbReference type="ChEBI" id="CHEBI:15378"/>
        <dbReference type="ChEBI" id="CHEBI:28938"/>
        <dbReference type="ChEBI" id="CHEBI:74411"/>
        <dbReference type="ChEBI" id="CHEBI:82852"/>
        <dbReference type="EC" id="3.5.4.33"/>
    </reaction>
</comment>
<dbReference type="PANTHER" id="PTHR11079">
    <property type="entry name" value="CYTOSINE DEAMINASE FAMILY MEMBER"/>
    <property type="match status" value="1"/>
</dbReference>
<feature type="binding site" evidence="8">
    <location>
        <position position="91"/>
    </location>
    <ligand>
        <name>Zn(2+)</name>
        <dbReference type="ChEBI" id="CHEBI:29105"/>
        <note>catalytic</note>
    </ligand>
</feature>
<keyword evidence="3 8" id="KW-0819">tRNA processing</keyword>
<comment type="caution">
    <text evidence="10">The sequence shown here is derived from an EMBL/GenBank/DDBJ whole genome shotgun (WGS) entry which is preliminary data.</text>
</comment>
<dbReference type="EC" id="3.5.4.33" evidence="8"/>
<evidence type="ECO:0000256" key="6">
    <source>
        <dbReference type="ARBA" id="ARBA00022833"/>
    </source>
</evidence>
<comment type="similarity">
    <text evidence="1">Belongs to the cytidine and deoxycytidylate deaminase family. ADAT2 subfamily.</text>
</comment>
<keyword evidence="5 8" id="KW-0378">Hydrolase</keyword>
<evidence type="ECO:0000256" key="1">
    <source>
        <dbReference type="ARBA" id="ARBA00010669"/>
    </source>
</evidence>
<sequence>MGVVLIRSDEEGMRAALREAEASAAVDEVPVGCVIVHDGVVIGRGHNQVEGLRDATAHAEILAIGAASTALASWRLHECTLFVTLEPCAMCAGAMVLARLGRLVYGAADPKAGACGSVLDVIHERRLNHRVEVSVGLLAEPCGAILSEFFARKRREAAERTEPGRA</sequence>
<dbReference type="InterPro" id="IPR016193">
    <property type="entry name" value="Cytidine_deaminase-like"/>
</dbReference>
<evidence type="ECO:0000256" key="2">
    <source>
        <dbReference type="ARBA" id="ARBA00011738"/>
    </source>
</evidence>
<comment type="subunit">
    <text evidence="2 8">Homodimer.</text>
</comment>
<gene>
    <name evidence="8" type="primary">tadA</name>
    <name evidence="10" type="ORF">E6K81_14255</name>
</gene>
<proteinExistence type="inferred from homology"/>
<dbReference type="GO" id="GO:0008270">
    <property type="term" value="F:zinc ion binding"/>
    <property type="evidence" value="ECO:0007669"/>
    <property type="project" value="UniProtKB-UniRule"/>
</dbReference>
<feature type="binding site" evidence="8">
    <location>
        <position position="58"/>
    </location>
    <ligand>
        <name>Zn(2+)</name>
        <dbReference type="ChEBI" id="CHEBI:29105"/>
        <note>catalytic</note>
    </ligand>
</feature>
<dbReference type="GO" id="GO:0002100">
    <property type="term" value="P:tRNA wobble adenosine to inosine editing"/>
    <property type="evidence" value="ECO:0007669"/>
    <property type="project" value="UniProtKB-UniRule"/>
</dbReference>
<evidence type="ECO:0000256" key="7">
    <source>
        <dbReference type="ARBA" id="ARBA00048045"/>
    </source>
</evidence>
<accession>A0A538U1J5</accession>
<keyword evidence="6 8" id="KW-0862">Zinc</keyword>
<dbReference type="InterPro" id="IPR058535">
    <property type="entry name" value="MafB19-deam"/>
</dbReference>
<dbReference type="AlphaFoldDB" id="A0A538U1J5"/>